<reference evidence="8 9" key="1">
    <citation type="submission" date="2015-01" db="EMBL/GenBank/DDBJ databases">
        <title>Evolution of Trichinella species and genotypes.</title>
        <authorList>
            <person name="Korhonen P.K."/>
            <person name="Edoardo P."/>
            <person name="Giuseppe L.R."/>
            <person name="Gasser R.B."/>
        </authorList>
    </citation>
    <scope>NUCLEOTIDE SEQUENCE [LARGE SCALE GENOMIC DNA]</scope>
    <source>
        <strain evidence="8">ISS1029</strain>
    </source>
</reference>
<feature type="disulfide bond" evidence="4">
    <location>
        <begin position="649"/>
        <end position="658"/>
    </location>
</feature>
<keyword evidence="9" id="KW-1185">Reference proteome</keyword>
<dbReference type="InterPro" id="IPR013032">
    <property type="entry name" value="EGF-like_CS"/>
</dbReference>
<evidence type="ECO:0000313" key="9">
    <source>
        <dbReference type="Proteomes" id="UP000055024"/>
    </source>
</evidence>
<feature type="disulfide bond" evidence="4">
    <location>
        <begin position="412"/>
        <end position="421"/>
    </location>
</feature>
<organism evidence="8 9">
    <name type="scientific">Trichinella zimbabwensis</name>
    <dbReference type="NCBI Taxonomy" id="268475"/>
    <lineage>
        <taxon>Eukaryota</taxon>
        <taxon>Metazoa</taxon>
        <taxon>Ecdysozoa</taxon>
        <taxon>Nematoda</taxon>
        <taxon>Enoplea</taxon>
        <taxon>Dorylaimia</taxon>
        <taxon>Trichinellida</taxon>
        <taxon>Trichinellidae</taxon>
        <taxon>Trichinella</taxon>
    </lineage>
</organism>
<keyword evidence="5" id="KW-1133">Transmembrane helix</keyword>
<feature type="disulfide bond" evidence="4">
    <location>
        <begin position="573"/>
        <end position="582"/>
    </location>
</feature>
<keyword evidence="1 4" id="KW-0245">EGF-like domain</keyword>
<dbReference type="STRING" id="268475.A0A0V1HB73"/>
<feature type="domain" description="EGF-like" evidence="7">
    <location>
        <begin position="623"/>
        <end position="659"/>
    </location>
</feature>
<feature type="domain" description="EGF-like" evidence="7">
    <location>
        <begin position="467"/>
        <end position="505"/>
    </location>
</feature>
<feature type="disulfide bond" evidence="4">
    <location>
        <begin position="729"/>
        <end position="738"/>
    </location>
</feature>
<feature type="domain" description="EGF-like" evidence="7">
    <location>
        <begin position="345"/>
        <end position="382"/>
    </location>
</feature>
<dbReference type="InterPro" id="IPR051830">
    <property type="entry name" value="NOTCH_homolog"/>
</dbReference>
<dbReference type="PROSITE" id="PS01186">
    <property type="entry name" value="EGF_2"/>
    <property type="match status" value="9"/>
</dbReference>
<feature type="domain" description="EGF-like" evidence="7">
    <location>
        <begin position="703"/>
        <end position="739"/>
    </location>
</feature>
<keyword evidence="6" id="KW-0732">Signal</keyword>
<evidence type="ECO:0000256" key="5">
    <source>
        <dbReference type="SAM" id="Phobius"/>
    </source>
</evidence>
<feature type="disulfide bond" evidence="4">
    <location>
        <begin position="495"/>
        <end position="504"/>
    </location>
</feature>
<feature type="disulfide bond" evidence="4">
    <location>
        <begin position="691"/>
        <end position="700"/>
    </location>
</feature>
<dbReference type="InterPro" id="IPR000742">
    <property type="entry name" value="EGF"/>
</dbReference>
<dbReference type="CDD" id="cd00054">
    <property type="entry name" value="EGF_CA"/>
    <property type="match status" value="4"/>
</dbReference>
<feature type="signal peptide" evidence="6">
    <location>
        <begin position="1"/>
        <end position="35"/>
    </location>
</feature>
<feature type="domain" description="EGF-like" evidence="7">
    <location>
        <begin position="384"/>
        <end position="422"/>
    </location>
</feature>
<keyword evidence="3 4" id="KW-1015">Disulfide bond</keyword>
<feature type="transmembrane region" description="Helical" evidence="5">
    <location>
        <begin position="773"/>
        <end position="799"/>
    </location>
</feature>
<feature type="domain" description="EGF-like" evidence="7">
    <location>
        <begin position="547"/>
        <end position="583"/>
    </location>
</feature>
<feature type="disulfide bond" evidence="4">
    <location>
        <begin position="288"/>
        <end position="297"/>
    </location>
</feature>
<dbReference type="PANTHER" id="PTHR24033:SF151">
    <property type="entry name" value="NOTCH 2"/>
    <property type="match status" value="1"/>
</dbReference>
<accession>A0A0V1HB73</accession>
<evidence type="ECO:0000313" key="8">
    <source>
        <dbReference type="EMBL" id="KRZ07689.1"/>
    </source>
</evidence>
<dbReference type="EMBL" id="JYDP01000098">
    <property type="protein sequence ID" value="KRZ07689.1"/>
    <property type="molecule type" value="Genomic_DNA"/>
</dbReference>
<feature type="domain" description="EGF-like" evidence="7">
    <location>
        <begin position="508"/>
        <end position="545"/>
    </location>
</feature>
<evidence type="ECO:0000256" key="4">
    <source>
        <dbReference type="PROSITE-ProRule" id="PRU00076"/>
    </source>
</evidence>
<feature type="domain" description="EGF-like" evidence="7">
    <location>
        <begin position="306"/>
        <end position="343"/>
    </location>
</feature>
<dbReference type="Pfam" id="PF00008">
    <property type="entry name" value="EGF"/>
    <property type="match status" value="2"/>
</dbReference>
<dbReference type="InterPro" id="IPR009030">
    <property type="entry name" value="Growth_fac_rcpt_cys_sf"/>
</dbReference>
<dbReference type="AlphaFoldDB" id="A0A0V1HB73"/>
<feature type="chain" id="PRO_5006879004" evidence="6">
    <location>
        <begin position="36"/>
        <end position="852"/>
    </location>
</feature>
<proteinExistence type="predicted"/>
<dbReference type="PROSITE" id="PS50026">
    <property type="entry name" value="EGF_3"/>
    <property type="match status" value="11"/>
</dbReference>
<feature type="disulfide bond" evidence="4">
    <location>
        <begin position="672"/>
        <end position="689"/>
    </location>
</feature>
<dbReference type="SMART" id="SM00181">
    <property type="entry name" value="EGF"/>
    <property type="match status" value="11"/>
</dbReference>
<protein>
    <submittedName>
        <fullName evidence="8">Neurogenic locus notch-like protein 3</fullName>
    </submittedName>
</protein>
<evidence type="ECO:0000256" key="2">
    <source>
        <dbReference type="ARBA" id="ARBA00022737"/>
    </source>
</evidence>
<feature type="domain" description="EGF-like" evidence="7">
    <location>
        <begin position="262"/>
        <end position="298"/>
    </location>
</feature>
<feature type="disulfide bond" evidence="4">
    <location>
        <begin position="611"/>
        <end position="620"/>
    </location>
</feature>
<keyword evidence="5" id="KW-0812">Transmembrane</keyword>
<comment type="caution">
    <text evidence="8">The sequence shown here is derived from an EMBL/GenBank/DDBJ whole genome shotgun (WGS) entry which is preliminary data.</text>
</comment>
<feature type="disulfide bond" evidence="4">
    <location>
        <begin position="372"/>
        <end position="381"/>
    </location>
</feature>
<dbReference type="Proteomes" id="UP000055024">
    <property type="component" value="Unassembled WGS sequence"/>
</dbReference>
<evidence type="ECO:0000256" key="1">
    <source>
        <dbReference type="ARBA" id="ARBA00022536"/>
    </source>
</evidence>
<gene>
    <name evidence="8" type="primary">Notch3</name>
    <name evidence="8" type="ORF">T11_15617</name>
</gene>
<keyword evidence="2" id="KW-0677">Repeat</keyword>
<dbReference type="GO" id="GO:0005509">
    <property type="term" value="F:calcium ion binding"/>
    <property type="evidence" value="ECO:0007669"/>
    <property type="project" value="InterPro"/>
</dbReference>
<sequence>MVCSAVLVHFSRARTMENFSKIVALLCLVLHLTSSELFGSCPNGVREGVYDSTNNRCLIMVEINLVDVEPNWFESATNSCTTKYPDSKLFSWFNERGQIAMIKDVIFKLSGNRTEFTVLNGLYIADLVNNEYDSTLSWEFSNITDTMEEQLYIMYNTTHQYEWEYETKLPLATKDIYDIYHLFYSTPICMVHKINVNKTEFSEKAIPVECYNITAIGVKALCSITYDGPQTVNLCDEGFQGVFCNETIKNTSTTEFPPLYNISEACANLNCSDHGVCVETDGNYTCKCYPGYTGENCEKEHRRFVNPLGCLNGPFCGKNGDCYQSGDDWKCACHPGFTGIRCEESIDLCDIYNPCLNNGKCTTVNGQLRCKCNKYHVGEFCDFNVDQCINTTINCGKAGRCVRLNNIEKCWCNAGFTGKECEEKVDLCDENNMCNYANQCSTVHEETHSYMQCKCNDWESGKYCTQRRSICNIKGPCLSRGVCGLLDDDSYVCHCKQGYHGKFCEIERIHACDNNSTCGEYGKCIRLGNDFLCQCNFGFTGKYCETKLNSCEFKPCGLNGKCNRKDDGYECICDPGYTGYFCENTIDMCYTLNPCRRGRCISRINGFQCICPEGYMGMACEQKYESCNSDLCLNGGTCYMVGEELRCHCQPGYKGANCARKNDICKKHKNICGSNGRCVYDETDGQISCSCNIGYDGKYCEKKVASCFNGNPCRPGNCTLGEKSFNCQCPPDVTGELCAIGKTAVDDTDTDTFDDEDILDDEVDERIKSGNKYFALLAIAYGMAIMGWIVAIVMMVLYYKNKKTGLPTTVDSITASVSNGANVETVLCRQIALNLPTMLGSLLLGNAVLEYL</sequence>
<name>A0A0V1HB73_9BILA</name>
<feature type="disulfide bond" evidence="4">
    <location>
        <begin position="535"/>
        <end position="544"/>
    </location>
</feature>
<feature type="domain" description="EGF-like" evidence="7">
    <location>
        <begin position="585"/>
        <end position="621"/>
    </location>
</feature>
<dbReference type="SUPFAM" id="SSF57184">
    <property type="entry name" value="Growth factor receptor domain"/>
    <property type="match status" value="1"/>
</dbReference>
<dbReference type="OrthoDB" id="5912267at2759"/>
<dbReference type="Pfam" id="PF12661">
    <property type="entry name" value="hEGF"/>
    <property type="match status" value="3"/>
</dbReference>
<feature type="disulfide bond" evidence="4">
    <location>
        <begin position="333"/>
        <end position="342"/>
    </location>
</feature>
<evidence type="ECO:0000256" key="6">
    <source>
        <dbReference type="SAM" id="SignalP"/>
    </source>
</evidence>
<dbReference type="SMART" id="SM00179">
    <property type="entry name" value="EGF_CA"/>
    <property type="match status" value="7"/>
</dbReference>
<dbReference type="Gene3D" id="2.10.25.10">
    <property type="entry name" value="Laminin"/>
    <property type="match status" value="9"/>
</dbReference>
<evidence type="ECO:0000259" key="7">
    <source>
        <dbReference type="PROSITE" id="PS50026"/>
    </source>
</evidence>
<dbReference type="InterPro" id="IPR001881">
    <property type="entry name" value="EGF-like_Ca-bd_dom"/>
</dbReference>
<comment type="caution">
    <text evidence="4">Lacks conserved residue(s) required for the propagation of feature annotation.</text>
</comment>
<dbReference type="PANTHER" id="PTHR24033">
    <property type="entry name" value="EGF-LIKE DOMAIN-CONTAINING PROTEIN"/>
    <property type="match status" value="1"/>
</dbReference>
<dbReference type="PROSITE" id="PS00022">
    <property type="entry name" value="EGF_1"/>
    <property type="match status" value="12"/>
</dbReference>
<feature type="domain" description="EGF-like" evidence="7">
    <location>
        <begin position="661"/>
        <end position="701"/>
    </location>
</feature>
<keyword evidence="5" id="KW-0472">Membrane</keyword>
<dbReference type="SUPFAM" id="SSF57196">
    <property type="entry name" value="EGF/Laminin"/>
    <property type="match status" value="5"/>
</dbReference>
<evidence type="ECO:0000256" key="3">
    <source>
        <dbReference type="ARBA" id="ARBA00023157"/>
    </source>
</evidence>